<dbReference type="FunFam" id="3.30.160.60:FF:001967">
    <property type="entry name" value="Ras-responsive element-binding protein"/>
    <property type="match status" value="1"/>
</dbReference>
<feature type="region of interest" description="Disordered" evidence="2">
    <location>
        <begin position="427"/>
        <end position="455"/>
    </location>
</feature>
<dbReference type="GO" id="GO:0001228">
    <property type="term" value="F:DNA-binding transcription activator activity, RNA polymerase II-specific"/>
    <property type="evidence" value="ECO:0007669"/>
    <property type="project" value="TreeGrafter"/>
</dbReference>
<feature type="compositionally biased region" description="Polar residues" evidence="2">
    <location>
        <begin position="919"/>
        <end position="929"/>
    </location>
</feature>
<dbReference type="EMBL" id="KQ459460">
    <property type="protein sequence ID" value="KPJ00857.1"/>
    <property type="molecule type" value="Genomic_DNA"/>
</dbReference>
<feature type="region of interest" description="Disordered" evidence="2">
    <location>
        <begin position="36"/>
        <end position="91"/>
    </location>
</feature>
<dbReference type="GO" id="GO:0000978">
    <property type="term" value="F:RNA polymerase II cis-regulatory region sequence-specific DNA binding"/>
    <property type="evidence" value="ECO:0007669"/>
    <property type="project" value="TreeGrafter"/>
</dbReference>
<dbReference type="PROSITE" id="PS00028">
    <property type="entry name" value="ZINC_FINGER_C2H2_1"/>
    <property type="match status" value="9"/>
</dbReference>
<dbReference type="STRING" id="66420.A0A194Q5N0"/>
<dbReference type="GO" id="GO:0005634">
    <property type="term" value="C:nucleus"/>
    <property type="evidence" value="ECO:0007669"/>
    <property type="project" value="TreeGrafter"/>
</dbReference>
<feature type="domain" description="C2H2-type" evidence="3">
    <location>
        <begin position="741"/>
        <end position="764"/>
    </location>
</feature>
<dbReference type="InterPro" id="IPR013087">
    <property type="entry name" value="Znf_C2H2_type"/>
</dbReference>
<feature type="compositionally biased region" description="Polar residues" evidence="2">
    <location>
        <begin position="1062"/>
        <end position="1071"/>
    </location>
</feature>
<accession>A0A194Q5N0</accession>
<feature type="compositionally biased region" description="Basic and acidic residues" evidence="2">
    <location>
        <begin position="36"/>
        <end position="52"/>
    </location>
</feature>
<evidence type="ECO:0000313" key="4">
    <source>
        <dbReference type="EMBL" id="KPJ00857.1"/>
    </source>
</evidence>
<keyword evidence="1" id="KW-0863">Zinc-finger</keyword>
<dbReference type="PANTHER" id="PTHR46451:SF1">
    <property type="entry name" value="RAS-RESPONSIVE ELEMENT-BINDING PROTEIN 1"/>
    <property type="match status" value="1"/>
</dbReference>
<evidence type="ECO:0000259" key="3">
    <source>
        <dbReference type="PROSITE" id="PS50157"/>
    </source>
</evidence>
<name>A0A194Q5N0_PAPXU</name>
<evidence type="ECO:0000313" key="5">
    <source>
        <dbReference type="Proteomes" id="UP000053268"/>
    </source>
</evidence>
<feature type="compositionally biased region" description="Acidic residues" evidence="2">
    <location>
        <begin position="818"/>
        <end position="836"/>
    </location>
</feature>
<dbReference type="PROSITE" id="PS50157">
    <property type="entry name" value="ZINC_FINGER_C2H2_2"/>
    <property type="match status" value="10"/>
</dbReference>
<feature type="compositionally biased region" description="Polar residues" evidence="2">
    <location>
        <begin position="706"/>
        <end position="715"/>
    </location>
</feature>
<protein>
    <submittedName>
        <fullName evidence="4">Ras-responsive element-binding protein 1</fullName>
    </submittedName>
</protein>
<dbReference type="InterPro" id="IPR036236">
    <property type="entry name" value="Znf_C2H2_sf"/>
</dbReference>
<feature type="compositionally biased region" description="Basic residues" evidence="2">
    <location>
        <begin position="762"/>
        <end position="774"/>
    </location>
</feature>
<feature type="domain" description="C2H2-type" evidence="3">
    <location>
        <begin position="984"/>
        <end position="1012"/>
    </location>
</feature>
<dbReference type="PANTHER" id="PTHR46451">
    <property type="entry name" value="RAS-RESPONSIVE ELEMENT-BINDING PROTEIN 1"/>
    <property type="match status" value="1"/>
</dbReference>
<feature type="domain" description="C2H2-type" evidence="3">
    <location>
        <begin position="96"/>
        <end position="124"/>
    </location>
</feature>
<dbReference type="SUPFAM" id="SSF57667">
    <property type="entry name" value="beta-beta-alpha zinc fingers"/>
    <property type="match status" value="4"/>
</dbReference>
<feature type="compositionally biased region" description="Basic and acidic residues" evidence="2">
    <location>
        <begin position="434"/>
        <end position="444"/>
    </location>
</feature>
<feature type="compositionally biased region" description="Low complexity" evidence="2">
    <location>
        <begin position="1236"/>
        <end position="1246"/>
    </location>
</feature>
<proteinExistence type="predicted"/>
<feature type="region of interest" description="Disordered" evidence="2">
    <location>
        <begin position="1195"/>
        <end position="1252"/>
    </location>
</feature>
<dbReference type="FunFam" id="3.30.160.60:FF:002095">
    <property type="entry name" value="ras-responsive element-binding protein 1"/>
    <property type="match status" value="1"/>
</dbReference>
<reference evidence="4 5" key="1">
    <citation type="journal article" date="2015" name="Nat. Commun.">
        <title>Outbred genome sequencing and CRISPR/Cas9 gene editing in butterflies.</title>
        <authorList>
            <person name="Li X."/>
            <person name="Fan D."/>
            <person name="Zhang W."/>
            <person name="Liu G."/>
            <person name="Zhang L."/>
            <person name="Zhao L."/>
            <person name="Fang X."/>
            <person name="Chen L."/>
            <person name="Dong Y."/>
            <person name="Chen Y."/>
            <person name="Ding Y."/>
            <person name="Zhao R."/>
            <person name="Feng M."/>
            <person name="Zhu Y."/>
            <person name="Feng Y."/>
            <person name="Jiang X."/>
            <person name="Zhu D."/>
            <person name="Xiang H."/>
            <person name="Feng X."/>
            <person name="Li S."/>
            <person name="Wang J."/>
            <person name="Zhang G."/>
            <person name="Kronforst M.R."/>
            <person name="Wang W."/>
        </authorList>
    </citation>
    <scope>NUCLEOTIDE SEQUENCE [LARGE SCALE GENOMIC DNA]</scope>
    <source>
        <strain evidence="4">Ya'a_city_454_Px</strain>
        <tissue evidence="4">Whole body</tissue>
    </source>
</reference>
<feature type="region of interest" description="Disordered" evidence="2">
    <location>
        <begin position="503"/>
        <end position="535"/>
    </location>
</feature>
<feature type="domain" description="C2H2-type" evidence="3">
    <location>
        <begin position="340"/>
        <end position="367"/>
    </location>
</feature>
<feature type="domain" description="C2H2-type" evidence="3">
    <location>
        <begin position="1177"/>
        <end position="1204"/>
    </location>
</feature>
<organism evidence="4 5">
    <name type="scientific">Papilio xuthus</name>
    <name type="common">Asian swallowtail butterfly</name>
    <dbReference type="NCBI Taxonomy" id="66420"/>
    <lineage>
        <taxon>Eukaryota</taxon>
        <taxon>Metazoa</taxon>
        <taxon>Ecdysozoa</taxon>
        <taxon>Arthropoda</taxon>
        <taxon>Hexapoda</taxon>
        <taxon>Insecta</taxon>
        <taxon>Pterygota</taxon>
        <taxon>Neoptera</taxon>
        <taxon>Endopterygota</taxon>
        <taxon>Lepidoptera</taxon>
        <taxon>Glossata</taxon>
        <taxon>Ditrysia</taxon>
        <taxon>Papilionoidea</taxon>
        <taxon>Papilionidae</taxon>
        <taxon>Papilioninae</taxon>
        <taxon>Papilio</taxon>
    </lineage>
</organism>
<feature type="compositionally biased region" description="Basic and acidic residues" evidence="2">
    <location>
        <begin position="1126"/>
        <end position="1141"/>
    </location>
</feature>
<feature type="region of interest" description="Disordered" evidence="2">
    <location>
        <begin position="885"/>
        <end position="948"/>
    </location>
</feature>
<feature type="domain" description="C2H2-type" evidence="3">
    <location>
        <begin position="1149"/>
        <end position="1176"/>
    </location>
</feature>
<feature type="region of interest" description="Disordered" evidence="2">
    <location>
        <begin position="663"/>
        <end position="715"/>
    </location>
</feature>
<dbReference type="FunFam" id="3.30.160.60:FF:002512">
    <property type="entry name" value="Pebbled, isoform A"/>
    <property type="match status" value="1"/>
</dbReference>
<evidence type="ECO:0000256" key="1">
    <source>
        <dbReference type="PROSITE-ProRule" id="PRU00042"/>
    </source>
</evidence>
<feature type="domain" description="C2H2-type" evidence="3">
    <location>
        <begin position="309"/>
        <end position="331"/>
    </location>
</feature>
<feature type="domain" description="C2H2-type" evidence="3">
    <location>
        <begin position="1087"/>
        <end position="1115"/>
    </location>
</feature>
<dbReference type="Proteomes" id="UP000053268">
    <property type="component" value="Unassembled WGS sequence"/>
</dbReference>
<gene>
    <name evidence="4" type="ORF">RR46_07696</name>
</gene>
<dbReference type="SMART" id="SM00355">
    <property type="entry name" value="ZnF_C2H2"/>
    <property type="match status" value="12"/>
</dbReference>
<feature type="domain" description="C2H2-type" evidence="3">
    <location>
        <begin position="368"/>
        <end position="392"/>
    </location>
</feature>
<dbReference type="Gene3D" id="3.30.160.60">
    <property type="entry name" value="Classic Zinc Finger"/>
    <property type="match status" value="8"/>
</dbReference>
<dbReference type="InterPro" id="IPR052795">
    <property type="entry name" value="RREB1"/>
</dbReference>
<dbReference type="FunFam" id="3.30.160.60:FF:001782">
    <property type="entry name" value="Ras-responsive element-binding protein 1a"/>
    <property type="match status" value="1"/>
</dbReference>
<dbReference type="GO" id="GO:0008270">
    <property type="term" value="F:zinc ion binding"/>
    <property type="evidence" value="ECO:0007669"/>
    <property type="project" value="UniProtKB-KW"/>
</dbReference>
<feature type="region of interest" description="Disordered" evidence="2">
    <location>
        <begin position="800"/>
        <end position="836"/>
    </location>
</feature>
<keyword evidence="5" id="KW-1185">Reference proteome</keyword>
<keyword evidence="1" id="KW-0479">Metal-binding</keyword>
<evidence type="ECO:0000256" key="2">
    <source>
        <dbReference type="SAM" id="MobiDB-lite"/>
    </source>
</evidence>
<sequence>MKGPLSSAIQTHRNINFTFIVAEIKTEVISEAKVETEELQNDKMKLESDTRATRTTSIDSDNRSDRSEEEDSRRCRKRAASTSPSPIPLDKRTTRYECPKCLQRFDSANAFDIHRFTAHGDEVRTGYDDITLVDFSNKKFPEISRGICERNTHLAMQEQRNKCDLCSRDFPCSQSLDIHRKTCTNSTRLTSPERERRDFFANLDLRNRSFGIPGTLTPPMERFASKFEDGHLGGNGIRHIDAARDLADIQSILNVTSAGSLLERLTGTRVALESAALTPPDTIVKEREQEETQDNFAAEFRRMKLRGEFPCRLCPAKFPNLRALKGHNRVHLSGTGPGPYQCNMCPHASLDKAALVRHMRTHNGDRPYECAVCNYAFTTKANCERHLRNRHAKVTREDVKRSIIYHPSEDPNNDEVNSKLARDEVKRSLAFHTPEIERRNESTGRDTPLTHYTPTFITDRHPVTALTTKTLPETPTLTPKEPELTLPRIKVKGIGQLTQIPEFRPPELTFNSNDTPPEPYDDDAPVDLSTSDNNSCDVLDLSKKKREVDDEPKAVPRNAFETNPATTAASVAATALEKTRFLLAQQRLFESSLPKIDPYYANQFSQLYAGAVSGLPGLTIPPSAFPINPYFLQTSFFPHPTDSQELAEIKQRIQKEIIRGLSMSGGRLVTEPETQPKQEPEEEDLKPLSQATSPTPPPRPESPRPLSNNVVPQSDSVKMVIKNGILMPKQKQRRYRTERPFSCSQCSARFTLRSNMERHVKQQHPQHWSVRRPTPRAPPPYPTPDNIADRVKFALLARHLERPLQQNDRSPIRRDSDEVADNEEDEDDTLIIDEEPETDIKPLDHTAAHKAAAEILMATRQQEMAKDFDLKIAGNLINKPIPIATDKAETGTDPIQDAESIPVVPTRSDEEEDEEGLVASTSEGNNSGSDENKSESDTGTLPPKKKSAYSLAPNRVSCPYCHRKFPWSSSLRRHVLTHTGQKPFKCPHCPLLFTTKSNCDRHLLRKHGGSARAILAEPITESASPPQTNDTRTVPERPFKCASCPTSTFSSMETLKKHMSSRHGTGDSQPGSPNPEGNEELVDGLVFKCHLCEGSFSDRSGALGHLAANHSAEYEQLVSKGALDGNSDRSESADDDERGKFPDHANRKVVCAFCIRRFWSAEDLRRHMRTHSGERPFACDLCRRRFTLKHSMLRHRKKHREELTDDEETTPPNTPLENSNTNGYRYQDDEGSGGEVPSNVNNNNSPPSVPYDKKLKLQMTSRKYSSDAENDPENGGDLIGKLLGIQDKTIINKLLSSADEAAKFLGVNK</sequence>
<feature type="domain" description="C2H2-type" evidence="3">
    <location>
        <begin position="956"/>
        <end position="983"/>
    </location>
</feature>
<feature type="region of interest" description="Disordered" evidence="2">
    <location>
        <begin position="1056"/>
        <end position="1079"/>
    </location>
</feature>
<keyword evidence="1" id="KW-0862">Zinc</keyword>
<feature type="region of interest" description="Disordered" evidence="2">
    <location>
        <begin position="762"/>
        <end position="787"/>
    </location>
</feature>
<feature type="region of interest" description="Disordered" evidence="2">
    <location>
        <begin position="1120"/>
        <end position="1141"/>
    </location>
</feature>